<name>A0A482WEG5_ASBVE</name>
<feature type="transmembrane region" description="Helical" evidence="9">
    <location>
        <begin position="72"/>
        <end position="92"/>
    </location>
</feature>
<keyword evidence="3 9" id="KW-0812">Transmembrane</keyword>
<dbReference type="STRING" id="1661398.A0A482WEG5"/>
<feature type="transmembrane region" description="Helical" evidence="9">
    <location>
        <begin position="316"/>
        <end position="342"/>
    </location>
</feature>
<keyword evidence="8" id="KW-0807">Transducer</keyword>
<evidence type="ECO:0000313" key="12">
    <source>
        <dbReference type="Proteomes" id="UP000292052"/>
    </source>
</evidence>
<evidence type="ECO:0000259" key="10">
    <source>
        <dbReference type="PROSITE" id="PS50262"/>
    </source>
</evidence>
<reference evidence="11 12" key="1">
    <citation type="submission" date="2017-03" db="EMBL/GenBank/DDBJ databases">
        <title>Genome of the blue death feigning beetle - Asbolus verrucosus.</title>
        <authorList>
            <person name="Rider S.D."/>
        </authorList>
    </citation>
    <scope>NUCLEOTIDE SEQUENCE [LARGE SCALE GENOMIC DNA]</scope>
    <source>
        <strain evidence="11">Butters</strain>
        <tissue evidence="11">Head and leg muscle</tissue>
    </source>
</reference>
<feature type="transmembrane region" description="Helical" evidence="9">
    <location>
        <begin position="219"/>
        <end position="240"/>
    </location>
</feature>
<dbReference type="AlphaFoldDB" id="A0A482WEG5"/>
<dbReference type="InterPro" id="IPR000276">
    <property type="entry name" value="GPCR_Rhodpsn"/>
</dbReference>
<dbReference type="PROSITE" id="PS50262">
    <property type="entry name" value="G_PROTEIN_RECEP_F1_2"/>
    <property type="match status" value="1"/>
</dbReference>
<dbReference type="PRINTS" id="PR00237">
    <property type="entry name" value="GPCRRHODOPSN"/>
</dbReference>
<dbReference type="Pfam" id="PF00001">
    <property type="entry name" value="7tm_1"/>
    <property type="match status" value="1"/>
</dbReference>
<comment type="similarity">
    <text evidence="2">Belongs to the G-protein coupled receptor 1 family.</text>
</comment>
<feature type="non-terminal residue" evidence="11">
    <location>
        <position position="409"/>
    </location>
</feature>
<proteinExistence type="inferred from homology"/>
<dbReference type="EMBL" id="QDEB01000015">
    <property type="protein sequence ID" value="RZC43337.1"/>
    <property type="molecule type" value="Genomic_DNA"/>
</dbReference>
<dbReference type="CDD" id="cd00637">
    <property type="entry name" value="7tm_classA_rhodopsin-like"/>
    <property type="match status" value="1"/>
</dbReference>
<dbReference type="SUPFAM" id="SSF81321">
    <property type="entry name" value="Family A G protein-coupled receptor-like"/>
    <property type="match status" value="2"/>
</dbReference>
<dbReference type="GO" id="GO:0005886">
    <property type="term" value="C:plasma membrane"/>
    <property type="evidence" value="ECO:0007669"/>
    <property type="project" value="TreeGrafter"/>
</dbReference>
<organism evidence="11 12">
    <name type="scientific">Asbolus verrucosus</name>
    <name type="common">Desert ironclad beetle</name>
    <dbReference type="NCBI Taxonomy" id="1661398"/>
    <lineage>
        <taxon>Eukaryota</taxon>
        <taxon>Metazoa</taxon>
        <taxon>Ecdysozoa</taxon>
        <taxon>Arthropoda</taxon>
        <taxon>Hexapoda</taxon>
        <taxon>Insecta</taxon>
        <taxon>Pterygota</taxon>
        <taxon>Neoptera</taxon>
        <taxon>Endopterygota</taxon>
        <taxon>Coleoptera</taxon>
        <taxon>Polyphaga</taxon>
        <taxon>Cucujiformia</taxon>
        <taxon>Tenebrionidae</taxon>
        <taxon>Pimeliinae</taxon>
        <taxon>Asbolus</taxon>
    </lineage>
</organism>
<keyword evidence="6 9" id="KW-0472">Membrane</keyword>
<dbReference type="PANTHER" id="PTHR24238">
    <property type="entry name" value="G-PROTEIN COUPLED RECEPTOR"/>
    <property type="match status" value="1"/>
</dbReference>
<gene>
    <name evidence="11" type="ORF">BDFB_005848</name>
</gene>
<accession>A0A482WEG5</accession>
<dbReference type="PANTHER" id="PTHR24238:SF58">
    <property type="entry name" value="FI22604P1"/>
    <property type="match status" value="1"/>
</dbReference>
<keyword evidence="4 9" id="KW-1133">Transmembrane helix</keyword>
<evidence type="ECO:0000256" key="6">
    <source>
        <dbReference type="ARBA" id="ARBA00023136"/>
    </source>
</evidence>
<dbReference type="GO" id="GO:0008188">
    <property type="term" value="F:neuropeptide receptor activity"/>
    <property type="evidence" value="ECO:0007669"/>
    <property type="project" value="TreeGrafter"/>
</dbReference>
<dbReference type="OrthoDB" id="5957382at2759"/>
<dbReference type="InterPro" id="IPR017452">
    <property type="entry name" value="GPCR_Rhodpsn_7TM"/>
</dbReference>
<comment type="subcellular location">
    <subcellularLocation>
        <location evidence="1">Membrane</location>
        <topology evidence="1">Multi-pass membrane protein</topology>
    </subcellularLocation>
</comment>
<evidence type="ECO:0000256" key="8">
    <source>
        <dbReference type="ARBA" id="ARBA00023224"/>
    </source>
</evidence>
<keyword evidence="7" id="KW-0675">Receptor</keyword>
<dbReference type="Gene3D" id="1.20.1070.10">
    <property type="entry name" value="Rhodopsin 7-helix transmembrane proteins"/>
    <property type="match status" value="2"/>
</dbReference>
<keyword evidence="5" id="KW-0297">G-protein coupled receptor</keyword>
<comment type="caution">
    <text evidence="11">The sequence shown here is derived from an EMBL/GenBank/DDBJ whole genome shotgun (WGS) entry which is preliminary data.</text>
</comment>
<evidence type="ECO:0000256" key="5">
    <source>
        <dbReference type="ARBA" id="ARBA00023040"/>
    </source>
</evidence>
<evidence type="ECO:0000256" key="9">
    <source>
        <dbReference type="SAM" id="Phobius"/>
    </source>
</evidence>
<evidence type="ECO:0000256" key="4">
    <source>
        <dbReference type="ARBA" id="ARBA00022989"/>
    </source>
</evidence>
<evidence type="ECO:0000256" key="7">
    <source>
        <dbReference type="ARBA" id="ARBA00023170"/>
    </source>
</evidence>
<protein>
    <submittedName>
        <fullName evidence="11">7tm 1 domain containing protein</fullName>
    </submittedName>
</protein>
<dbReference type="Proteomes" id="UP000292052">
    <property type="component" value="Unassembled WGS sequence"/>
</dbReference>
<evidence type="ECO:0000313" key="11">
    <source>
        <dbReference type="EMBL" id="RZC43337.1"/>
    </source>
</evidence>
<evidence type="ECO:0000256" key="2">
    <source>
        <dbReference type="ARBA" id="ARBA00010663"/>
    </source>
</evidence>
<feature type="transmembrane region" description="Helical" evidence="9">
    <location>
        <begin position="36"/>
        <end position="60"/>
    </location>
</feature>
<feature type="transmembrane region" description="Helical" evidence="9">
    <location>
        <begin position="283"/>
        <end position="304"/>
    </location>
</feature>
<feature type="domain" description="G-protein coupled receptors family 1 profile" evidence="10">
    <location>
        <begin position="208"/>
        <end position="339"/>
    </location>
</feature>
<sequence length="409" mass="48029">MPDSNSMQERKLKENVDQSDCVLPETMEVLTNDLRYIFMGIFIIISVASLIGNSAAIYSVNKRKYRCIQKTCIISLAISDIMSTIIIAVNNLETFSHELLIWVSSLNFGYLIHREILDSRKLSLFVYPHVSNDWNFSQFNSSDVYFHGSVPKCGSCLKQKVESFTFSLLNLHRNIMVDQLRSFIPNKDITVIYFNVSGNIVEVDAHLCITFDKDTMRTYYIIMVIIVFLPLLLVFLWFYYNIASLIWKHRNPLSTIFKNSKLDNVSLKNRDIRVERKIRTFKIIITLMIVFIVCRLPYFTIFILKLSLPSKEVGLWTWILNYVFTAFQIVNCCLNPLLYTFLNQTLAIWVKIKKLVKDFTWEICCFCFSNAEFEEFEKENPFVENYEQRSNRNSKIKFQENVQAIHAKY</sequence>
<evidence type="ECO:0000256" key="1">
    <source>
        <dbReference type="ARBA" id="ARBA00004141"/>
    </source>
</evidence>
<evidence type="ECO:0000256" key="3">
    <source>
        <dbReference type="ARBA" id="ARBA00022692"/>
    </source>
</evidence>
<keyword evidence="12" id="KW-1185">Reference proteome</keyword>